<keyword evidence="2" id="KW-1185">Reference proteome</keyword>
<accession>A0ACB9MC61</accession>
<comment type="caution">
    <text evidence="1">The sequence shown here is derived from an EMBL/GenBank/DDBJ whole genome shotgun (WGS) entry which is preliminary data.</text>
</comment>
<gene>
    <name evidence="1" type="ORF">MLD38_035241</name>
</gene>
<organism evidence="1 2">
    <name type="scientific">Melastoma candidum</name>
    <dbReference type="NCBI Taxonomy" id="119954"/>
    <lineage>
        <taxon>Eukaryota</taxon>
        <taxon>Viridiplantae</taxon>
        <taxon>Streptophyta</taxon>
        <taxon>Embryophyta</taxon>
        <taxon>Tracheophyta</taxon>
        <taxon>Spermatophyta</taxon>
        <taxon>Magnoliopsida</taxon>
        <taxon>eudicotyledons</taxon>
        <taxon>Gunneridae</taxon>
        <taxon>Pentapetalae</taxon>
        <taxon>rosids</taxon>
        <taxon>malvids</taxon>
        <taxon>Myrtales</taxon>
        <taxon>Melastomataceae</taxon>
        <taxon>Melastomatoideae</taxon>
        <taxon>Melastomateae</taxon>
        <taxon>Melastoma</taxon>
    </lineage>
</organism>
<evidence type="ECO:0000313" key="1">
    <source>
        <dbReference type="EMBL" id="KAI4321914.1"/>
    </source>
</evidence>
<name>A0ACB9MC61_9MYRT</name>
<dbReference type="EMBL" id="CM042889">
    <property type="protein sequence ID" value="KAI4321914.1"/>
    <property type="molecule type" value="Genomic_DNA"/>
</dbReference>
<dbReference type="Proteomes" id="UP001057402">
    <property type="component" value="Chromosome 10"/>
</dbReference>
<reference evidence="2" key="1">
    <citation type="journal article" date="2023" name="Front. Plant Sci.">
        <title>Chromosomal-level genome assembly of Melastoma candidum provides insights into trichome evolution.</title>
        <authorList>
            <person name="Zhong Y."/>
            <person name="Wu W."/>
            <person name="Sun C."/>
            <person name="Zou P."/>
            <person name="Liu Y."/>
            <person name="Dai S."/>
            <person name="Zhou R."/>
        </authorList>
    </citation>
    <scope>NUCLEOTIDE SEQUENCE [LARGE SCALE GENOMIC DNA]</scope>
</reference>
<proteinExistence type="predicted"/>
<protein>
    <submittedName>
        <fullName evidence="1">Uncharacterized protein</fullName>
    </submittedName>
</protein>
<evidence type="ECO:0000313" key="2">
    <source>
        <dbReference type="Proteomes" id="UP001057402"/>
    </source>
</evidence>
<sequence>MVGEGSRHMRPCCQQLRMMDSECRCEGLKEMMMEEMMEMGFDGRDLEAMIRNLPSMCRIEPRMCSMGMMRHRRWA</sequence>